<gene>
    <name evidence="2" type="ORF">MKW98_031348</name>
</gene>
<evidence type="ECO:0000256" key="1">
    <source>
        <dbReference type="SAM" id="MobiDB-lite"/>
    </source>
</evidence>
<evidence type="ECO:0000313" key="3">
    <source>
        <dbReference type="Proteomes" id="UP001202328"/>
    </source>
</evidence>
<evidence type="ECO:0000313" key="2">
    <source>
        <dbReference type="EMBL" id="KAI3863756.1"/>
    </source>
</evidence>
<reference evidence="2" key="1">
    <citation type="submission" date="2022-04" db="EMBL/GenBank/DDBJ databases">
        <title>A functionally conserved STORR gene fusion in Papaver species that diverged 16.8 million years ago.</title>
        <authorList>
            <person name="Catania T."/>
        </authorList>
    </citation>
    <scope>NUCLEOTIDE SEQUENCE</scope>
    <source>
        <strain evidence="2">S-188037</strain>
    </source>
</reference>
<feature type="region of interest" description="Disordered" evidence="1">
    <location>
        <begin position="124"/>
        <end position="178"/>
    </location>
</feature>
<feature type="compositionally biased region" description="Basic residues" evidence="1">
    <location>
        <begin position="21"/>
        <end position="30"/>
    </location>
</feature>
<name>A0AAD4S5I9_9MAGN</name>
<keyword evidence="3" id="KW-1185">Reference proteome</keyword>
<sequence length="178" mass="19838">MDLQKELKTTNEIDRANLWKAGHKQRKGKNPHPGVVEAFEKPEKAQEEHGADCGSSVTDDILAKAFGEDKKTKGRLKGIGFGATCRKVFAQSHYKMMIRECQESCRAMNDRLVQLEGRSSKCVCNRVSPSHRSSPKASNNQEASTSKIVCCNERDSTHATPSPVKRPNEVQVPKRFQA</sequence>
<organism evidence="2 3">
    <name type="scientific">Papaver atlanticum</name>
    <dbReference type="NCBI Taxonomy" id="357466"/>
    <lineage>
        <taxon>Eukaryota</taxon>
        <taxon>Viridiplantae</taxon>
        <taxon>Streptophyta</taxon>
        <taxon>Embryophyta</taxon>
        <taxon>Tracheophyta</taxon>
        <taxon>Spermatophyta</taxon>
        <taxon>Magnoliopsida</taxon>
        <taxon>Ranunculales</taxon>
        <taxon>Papaveraceae</taxon>
        <taxon>Papaveroideae</taxon>
        <taxon>Papaver</taxon>
    </lineage>
</organism>
<protein>
    <submittedName>
        <fullName evidence="2">Uncharacterized protein</fullName>
    </submittedName>
</protein>
<proteinExistence type="predicted"/>
<accession>A0AAD4S5I9</accession>
<feature type="compositionally biased region" description="Basic and acidic residues" evidence="1">
    <location>
        <begin position="1"/>
        <end position="17"/>
    </location>
</feature>
<comment type="caution">
    <text evidence="2">The sequence shown here is derived from an EMBL/GenBank/DDBJ whole genome shotgun (WGS) entry which is preliminary data.</text>
</comment>
<dbReference type="Proteomes" id="UP001202328">
    <property type="component" value="Unassembled WGS sequence"/>
</dbReference>
<feature type="region of interest" description="Disordered" evidence="1">
    <location>
        <begin position="1"/>
        <end position="35"/>
    </location>
</feature>
<dbReference type="AlphaFoldDB" id="A0AAD4S5I9"/>
<feature type="compositionally biased region" description="Polar residues" evidence="1">
    <location>
        <begin position="127"/>
        <end position="147"/>
    </location>
</feature>
<dbReference type="EMBL" id="JAJJMB010014022">
    <property type="protein sequence ID" value="KAI3863756.1"/>
    <property type="molecule type" value="Genomic_DNA"/>
</dbReference>